<accession>A0A8T1TTW1</accession>
<dbReference type="AlphaFoldDB" id="A0A8T1TTW1"/>
<evidence type="ECO:0000313" key="3">
    <source>
        <dbReference type="Proteomes" id="UP000688947"/>
    </source>
</evidence>
<sequence length="139" mass="15407">MPFLTTLLSSLGFVLLAISTTQAAATSKWFEVSTTESDTKLLSSALEDLSIYNPDITDFICSRSVEALYKKVPSRGVAKYNFVVNGCLVRSEYVGRCFDSFFYPECGNFDVLIISGEKNKALEVRSIKVHKVKAKATKE</sequence>
<dbReference type="VEuPathDB" id="FungiDB:PC110_g15787"/>
<dbReference type="Proteomes" id="UP000688947">
    <property type="component" value="Unassembled WGS sequence"/>
</dbReference>
<gene>
    <name evidence="2" type="ORF">JG687_00016533</name>
</gene>
<dbReference type="EMBL" id="JAENGZ010001680">
    <property type="protein sequence ID" value="KAG6946777.1"/>
    <property type="molecule type" value="Genomic_DNA"/>
</dbReference>
<evidence type="ECO:0000256" key="1">
    <source>
        <dbReference type="SAM" id="SignalP"/>
    </source>
</evidence>
<organism evidence="2 3">
    <name type="scientific">Phytophthora cactorum</name>
    <dbReference type="NCBI Taxonomy" id="29920"/>
    <lineage>
        <taxon>Eukaryota</taxon>
        <taxon>Sar</taxon>
        <taxon>Stramenopiles</taxon>
        <taxon>Oomycota</taxon>
        <taxon>Peronosporomycetes</taxon>
        <taxon>Peronosporales</taxon>
        <taxon>Peronosporaceae</taxon>
        <taxon>Phytophthora</taxon>
    </lineage>
</organism>
<evidence type="ECO:0000313" key="2">
    <source>
        <dbReference type="EMBL" id="KAG6946777.1"/>
    </source>
</evidence>
<feature type="signal peptide" evidence="1">
    <location>
        <begin position="1"/>
        <end position="23"/>
    </location>
</feature>
<comment type="caution">
    <text evidence="2">The sequence shown here is derived from an EMBL/GenBank/DDBJ whole genome shotgun (WGS) entry which is preliminary data.</text>
</comment>
<dbReference type="OrthoDB" id="107396at2759"/>
<keyword evidence="1" id="KW-0732">Signal</keyword>
<protein>
    <submittedName>
        <fullName evidence="2">Uncharacterized protein</fullName>
    </submittedName>
</protein>
<feature type="chain" id="PRO_5035899641" evidence="1">
    <location>
        <begin position="24"/>
        <end position="139"/>
    </location>
</feature>
<name>A0A8T1TTW1_9STRA</name>
<proteinExistence type="predicted"/>
<reference evidence="2" key="1">
    <citation type="submission" date="2021-01" db="EMBL/GenBank/DDBJ databases">
        <title>Phytophthora aleatoria, a newly-described species from Pinus radiata is distinct from Phytophthora cactorum isolates based on comparative genomics.</title>
        <authorList>
            <person name="Mcdougal R."/>
            <person name="Panda P."/>
            <person name="Williams N."/>
            <person name="Studholme D.J."/>
        </authorList>
    </citation>
    <scope>NUCLEOTIDE SEQUENCE</scope>
    <source>
        <strain evidence="2">NZFS 3830</strain>
    </source>
</reference>